<dbReference type="InterPro" id="IPR050266">
    <property type="entry name" value="AB_hydrolase_sf"/>
</dbReference>
<sequence>MPSFTVNDRELHYLDQGSGFPLLLGHSFLWDSRVWARQLQSLSEHFRCIVPDLWSHGQSQVVSESGLSIESLAEDHHQLMQHLNIDRYSVLGMSTAGLWGAKLAMKYPDAVASLVLIGSSLSDETVTKKQQYLQLIDTVETQVELTPELLDSIVQIYFSEEAQVLYPAVVETFRFDLMFLEPEQIRGLVSLGRVLFQRQSMLEDVAAIGCPTLIITGENDSAYPVSDAQAQHDLIPGSQLALIENAGHMPTLEQPDQVNLILLNFLASMDGVDLDMSKLDYL</sequence>
<dbReference type="Pfam" id="PF00561">
    <property type="entry name" value="Abhydrolase_1"/>
    <property type="match status" value="1"/>
</dbReference>
<evidence type="ECO:0000313" key="3">
    <source>
        <dbReference type="Proteomes" id="UP000198749"/>
    </source>
</evidence>
<dbReference type="STRING" id="355243.SAMN03080615_03486"/>
<dbReference type="InterPro" id="IPR000073">
    <property type="entry name" value="AB_hydrolase_1"/>
</dbReference>
<organism evidence="2 3">
    <name type="scientific">Amphritea atlantica</name>
    <dbReference type="NCBI Taxonomy" id="355243"/>
    <lineage>
        <taxon>Bacteria</taxon>
        <taxon>Pseudomonadati</taxon>
        <taxon>Pseudomonadota</taxon>
        <taxon>Gammaproteobacteria</taxon>
        <taxon>Oceanospirillales</taxon>
        <taxon>Oceanospirillaceae</taxon>
        <taxon>Amphritea</taxon>
    </lineage>
</organism>
<reference evidence="3" key="1">
    <citation type="submission" date="2016-10" db="EMBL/GenBank/DDBJ databases">
        <authorList>
            <person name="Varghese N."/>
            <person name="Submissions S."/>
        </authorList>
    </citation>
    <scope>NUCLEOTIDE SEQUENCE [LARGE SCALE GENOMIC DNA]</scope>
    <source>
        <strain evidence="3">DSM 18887</strain>
    </source>
</reference>
<dbReference type="GO" id="GO:0003824">
    <property type="term" value="F:catalytic activity"/>
    <property type="evidence" value="ECO:0007669"/>
    <property type="project" value="InterPro"/>
</dbReference>
<dbReference type="PANTHER" id="PTHR43798:SF29">
    <property type="entry name" value="AB HYDROLASE-1 DOMAIN-CONTAINING PROTEIN"/>
    <property type="match status" value="1"/>
</dbReference>
<proteinExistence type="predicted"/>
<gene>
    <name evidence="2" type="ORF">SAMN03080615_03486</name>
</gene>
<accession>A0A1H9KHG2</accession>
<protein>
    <submittedName>
        <fullName evidence="2">Pimeloyl-ACP methyl ester carboxylesterase</fullName>
    </submittedName>
</protein>
<dbReference type="EMBL" id="FOGB01000013">
    <property type="protein sequence ID" value="SEQ98273.1"/>
    <property type="molecule type" value="Genomic_DNA"/>
</dbReference>
<dbReference type="InterPro" id="IPR000639">
    <property type="entry name" value="Epox_hydrolase-like"/>
</dbReference>
<dbReference type="AlphaFoldDB" id="A0A1H9KHG2"/>
<name>A0A1H9KHG2_9GAMM</name>
<dbReference type="InterPro" id="IPR029058">
    <property type="entry name" value="AB_hydrolase_fold"/>
</dbReference>
<evidence type="ECO:0000313" key="2">
    <source>
        <dbReference type="EMBL" id="SEQ98273.1"/>
    </source>
</evidence>
<keyword evidence="3" id="KW-1185">Reference proteome</keyword>
<dbReference type="SUPFAM" id="SSF53474">
    <property type="entry name" value="alpha/beta-Hydrolases"/>
    <property type="match status" value="1"/>
</dbReference>
<dbReference type="PRINTS" id="PR00111">
    <property type="entry name" value="ABHYDROLASE"/>
</dbReference>
<dbReference type="Gene3D" id="3.40.50.1820">
    <property type="entry name" value="alpha/beta hydrolase"/>
    <property type="match status" value="1"/>
</dbReference>
<dbReference type="RefSeq" id="WP_091360745.1">
    <property type="nucleotide sequence ID" value="NZ_AP025284.1"/>
</dbReference>
<dbReference type="OrthoDB" id="2086224at2"/>
<dbReference type="Proteomes" id="UP000198749">
    <property type="component" value="Unassembled WGS sequence"/>
</dbReference>
<dbReference type="PRINTS" id="PR00412">
    <property type="entry name" value="EPOXHYDRLASE"/>
</dbReference>
<feature type="domain" description="AB hydrolase-1" evidence="1">
    <location>
        <begin position="21"/>
        <end position="128"/>
    </location>
</feature>
<dbReference type="PANTHER" id="PTHR43798">
    <property type="entry name" value="MONOACYLGLYCEROL LIPASE"/>
    <property type="match status" value="1"/>
</dbReference>
<evidence type="ECO:0000259" key="1">
    <source>
        <dbReference type="Pfam" id="PF00561"/>
    </source>
</evidence>